<accession>A0ABT3BAJ9</accession>
<evidence type="ECO:0000313" key="3">
    <source>
        <dbReference type="Proteomes" id="UP001208690"/>
    </source>
</evidence>
<dbReference type="Proteomes" id="UP001208690">
    <property type="component" value="Unassembled WGS sequence"/>
</dbReference>
<proteinExistence type="predicted"/>
<evidence type="ECO:0000259" key="1">
    <source>
        <dbReference type="Pfam" id="PF00903"/>
    </source>
</evidence>
<dbReference type="PANTHER" id="PTHR36503">
    <property type="entry name" value="BLR2520 PROTEIN"/>
    <property type="match status" value="1"/>
</dbReference>
<sequence>MEQRISLITLGARDIERLSAFYDALGWSRTPSPDGVIAYDLIGQTLGLYPLDKLVEDIGLPVDALGCGASTLAHNLRDRAEVGEVLSRAEIAGARILKPAQEVFWGGYHGYFADPEGHIWEIAYNPFSPLREDGAFRWMGYGEA</sequence>
<dbReference type="SUPFAM" id="SSF54593">
    <property type="entry name" value="Glyoxalase/Bleomycin resistance protein/Dihydroxybiphenyl dioxygenase"/>
    <property type="match status" value="1"/>
</dbReference>
<dbReference type="Gene3D" id="3.10.180.10">
    <property type="entry name" value="2,3-Dihydroxybiphenyl 1,2-Dioxygenase, domain 1"/>
    <property type="match status" value="1"/>
</dbReference>
<name>A0ABT3BAJ9_9RHOB</name>
<keyword evidence="3" id="KW-1185">Reference proteome</keyword>
<dbReference type="InterPro" id="IPR004360">
    <property type="entry name" value="Glyas_Fos-R_dOase_dom"/>
</dbReference>
<organism evidence="2 3">
    <name type="scientific">Roseobacter sinensis</name>
    <dbReference type="NCBI Taxonomy" id="2931391"/>
    <lineage>
        <taxon>Bacteria</taxon>
        <taxon>Pseudomonadati</taxon>
        <taxon>Pseudomonadota</taxon>
        <taxon>Alphaproteobacteria</taxon>
        <taxon>Rhodobacterales</taxon>
        <taxon>Roseobacteraceae</taxon>
        <taxon>Roseobacter</taxon>
    </lineage>
</organism>
<evidence type="ECO:0000313" key="2">
    <source>
        <dbReference type="EMBL" id="MCV3270429.1"/>
    </source>
</evidence>
<comment type="caution">
    <text evidence="2">The sequence shown here is derived from an EMBL/GenBank/DDBJ whole genome shotgun (WGS) entry which is preliminary data.</text>
</comment>
<reference evidence="2 3" key="1">
    <citation type="submission" date="2022-04" db="EMBL/GenBank/DDBJ databases">
        <title>Roseobacter sp. WL0113 is a bacterium isolated from neritic sediment.</title>
        <authorList>
            <person name="Wang L."/>
            <person name="He W."/>
            <person name="Zhang D.-F."/>
        </authorList>
    </citation>
    <scope>NUCLEOTIDE SEQUENCE [LARGE SCALE GENOMIC DNA]</scope>
    <source>
        <strain evidence="2 3">WL0113</strain>
    </source>
</reference>
<gene>
    <name evidence="2" type="ORF">MUB52_03240</name>
</gene>
<dbReference type="PANTHER" id="PTHR36503:SF1">
    <property type="entry name" value="BLR2520 PROTEIN"/>
    <property type="match status" value="1"/>
</dbReference>
<dbReference type="Pfam" id="PF00903">
    <property type="entry name" value="Glyoxalase"/>
    <property type="match status" value="1"/>
</dbReference>
<dbReference type="InterPro" id="IPR029068">
    <property type="entry name" value="Glyas_Bleomycin-R_OHBP_Dase"/>
</dbReference>
<protein>
    <submittedName>
        <fullName evidence="2">VOC family protein</fullName>
    </submittedName>
</protein>
<dbReference type="RefSeq" id="WP_263842759.1">
    <property type="nucleotide sequence ID" value="NZ_JALIEB010000002.1"/>
</dbReference>
<dbReference type="EMBL" id="JALIEB010000002">
    <property type="protein sequence ID" value="MCV3270429.1"/>
    <property type="molecule type" value="Genomic_DNA"/>
</dbReference>
<feature type="domain" description="Glyoxalase/fosfomycin resistance/dioxygenase" evidence="1">
    <location>
        <begin position="5"/>
        <end position="122"/>
    </location>
</feature>
<dbReference type="CDD" id="cd07251">
    <property type="entry name" value="VOC_like"/>
    <property type="match status" value="1"/>
</dbReference>